<dbReference type="InterPro" id="IPR017970">
    <property type="entry name" value="Homeobox_CS"/>
</dbReference>
<dbReference type="PROSITE" id="PS50071">
    <property type="entry name" value="HOMEOBOX_2"/>
    <property type="match status" value="1"/>
</dbReference>
<feature type="domain" description="Homeobox" evidence="9">
    <location>
        <begin position="241"/>
        <end position="301"/>
    </location>
</feature>
<keyword evidence="4 6" id="KW-0371">Homeobox</keyword>
<protein>
    <submittedName>
        <fullName evidence="11">Homeotic protein proboscipedia isoform X1</fullName>
    </submittedName>
</protein>
<feature type="compositionally biased region" description="Low complexity" evidence="8">
    <location>
        <begin position="353"/>
        <end position="370"/>
    </location>
</feature>
<feature type="region of interest" description="Disordered" evidence="8">
    <location>
        <begin position="296"/>
        <end position="374"/>
    </location>
</feature>
<dbReference type="PRINTS" id="PR00024">
    <property type="entry name" value="HOMEOBOX"/>
</dbReference>
<keyword evidence="3 6" id="KW-0238">DNA-binding</keyword>
<evidence type="ECO:0000313" key="11">
    <source>
        <dbReference type="RefSeq" id="XP_058984628.1"/>
    </source>
</evidence>
<feature type="compositionally biased region" description="Polar residues" evidence="8">
    <location>
        <begin position="633"/>
        <end position="653"/>
    </location>
</feature>
<evidence type="ECO:0000256" key="6">
    <source>
        <dbReference type="PROSITE-ProRule" id="PRU00108"/>
    </source>
</evidence>
<keyword evidence="10" id="KW-1185">Reference proteome</keyword>
<keyword evidence="5 6" id="KW-0539">Nucleus</keyword>
<dbReference type="GeneID" id="101893281"/>
<dbReference type="CDD" id="cd00086">
    <property type="entry name" value="homeodomain"/>
    <property type="match status" value="1"/>
</dbReference>
<dbReference type="PANTHER" id="PTHR45664">
    <property type="entry name" value="PROTEIN ZERKNUELLT 1-RELATED"/>
    <property type="match status" value="1"/>
</dbReference>
<organism evidence="10 11">
    <name type="scientific">Musca domestica</name>
    <name type="common">House fly</name>
    <dbReference type="NCBI Taxonomy" id="7370"/>
    <lineage>
        <taxon>Eukaryota</taxon>
        <taxon>Metazoa</taxon>
        <taxon>Ecdysozoa</taxon>
        <taxon>Arthropoda</taxon>
        <taxon>Hexapoda</taxon>
        <taxon>Insecta</taxon>
        <taxon>Pterygota</taxon>
        <taxon>Neoptera</taxon>
        <taxon>Endopterygota</taxon>
        <taxon>Diptera</taxon>
        <taxon>Brachycera</taxon>
        <taxon>Muscomorpha</taxon>
        <taxon>Muscoidea</taxon>
        <taxon>Muscidae</taxon>
        <taxon>Musca</taxon>
    </lineage>
</organism>
<evidence type="ECO:0000256" key="1">
    <source>
        <dbReference type="ARBA" id="ARBA00004123"/>
    </source>
</evidence>
<dbReference type="SUPFAM" id="SSF46689">
    <property type="entry name" value="Homeodomain-like"/>
    <property type="match status" value="1"/>
</dbReference>
<feature type="region of interest" description="Disordered" evidence="8">
    <location>
        <begin position="443"/>
        <end position="561"/>
    </location>
</feature>
<evidence type="ECO:0000256" key="2">
    <source>
        <dbReference type="ARBA" id="ARBA00022473"/>
    </source>
</evidence>
<evidence type="ECO:0000256" key="3">
    <source>
        <dbReference type="ARBA" id="ARBA00023125"/>
    </source>
</evidence>
<feature type="compositionally biased region" description="Basic and acidic residues" evidence="8">
    <location>
        <begin position="312"/>
        <end position="323"/>
    </location>
</feature>
<accession>A0ABM3VFR3</accession>
<comment type="subcellular location">
    <subcellularLocation>
        <location evidence="1 6 7">Nucleus</location>
    </subcellularLocation>
</comment>
<keyword evidence="2" id="KW-0217">Developmental protein</keyword>
<dbReference type="PROSITE" id="PS00027">
    <property type="entry name" value="HOMEOBOX_1"/>
    <property type="match status" value="1"/>
</dbReference>
<evidence type="ECO:0000256" key="5">
    <source>
        <dbReference type="ARBA" id="ARBA00023242"/>
    </source>
</evidence>
<feature type="region of interest" description="Disordered" evidence="8">
    <location>
        <begin position="787"/>
        <end position="807"/>
    </location>
</feature>
<feature type="compositionally biased region" description="Low complexity" evidence="8">
    <location>
        <begin position="586"/>
        <end position="595"/>
    </location>
</feature>
<feature type="DNA-binding region" description="Homeobox" evidence="6">
    <location>
        <begin position="243"/>
        <end position="302"/>
    </location>
</feature>
<dbReference type="InterPro" id="IPR001356">
    <property type="entry name" value="HD"/>
</dbReference>
<feature type="compositionally biased region" description="Polar residues" evidence="8">
    <location>
        <begin position="466"/>
        <end position="480"/>
    </location>
</feature>
<dbReference type="PANTHER" id="PTHR45664:SF2">
    <property type="entry name" value="HOMEOTIC PROTEIN PROBOSCIPEDIA"/>
    <property type="match status" value="1"/>
</dbReference>
<dbReference type="Gene3D" id="1.10.10.60">
    <property type="entry name" value="Homeodomain-like"/>
    <property type="match status" value="1"/>
</dbReference>
<evidence type="ECO:0000313" key="10">
    <source>
        <dbReference type="Proteomes" id="UP001652621"/>
    </source>
</evidence>
<dbReference type="RefSeq" id="XP_058984628.1">
    <property type="nucleotide sequence ID" value="XM_059128645.1"/>
</dbReference>
<evidence type="ECO:0000259" key="9">
    <source>
        <dbReference type="PROSITE" id="PS50071"/>
    </source>
</evidence>
<evidence type="ECO:0000256" key="8">
    <source>
        <dbReference type="SAM" id="MobiDB-lite"/>
    </source>
</evidence>
<dbReference type="InterPro" id="IPR009057">
    <property type="entry name" value="Homeodomain-like_sf"/>
</dbReference>
<feature type="region of interest" description="Disordered" evidence="8">
    <location>
        <begin position="574"/>
        <end position="595"/>
    </location>
</feature>
<dbReference type="Pfam" id="PF00046">
    <property type="entry name" value="Homeodomain"/>
    <property type="match status" value="1"/>
</dbReference>
<dbReference type="PROSITE" id="PS00032">
    <property type="entry name" value="ANTENNAPEDIA"/>
    <property type="match status" value="1"/>
</dbReference>
<dbReference type="Proteomes" id="UP001652621">
    <property type="component" value="Unplaced"/>
</dbReference>
<proteinExistence type="predicted"/>
<feature type="compositionally biased region" description="Low complexity" evidence="8">
    <location>
        <begin position="491"/>
        <end position="547"/>
    </location>
</feature>
<dbReference type="InterPro" id="IPR020479">
    <property type="entry name" value="HD_metazoa"/>
</dbReference>
<sequence length="932" mass="100853">MCAYLNRKLAAEKNQRFTGDRYKRTRTTNVQVEDQITHFYKMQEVCTTLESQMGAQIKSESPLTAMQVQTGQTILPGATPQVQQQQQQQHHQQQQQQHNQVAVTAAAMIANKMGPNCDKRNVGPAGGLVPVGVGGNPEPPYWMTASEGGFINSQPSMAEFLNHLSPESPKMMGGGGNGSGGVTPVGGGGGYPVGVGLPQTPDGMDSVPEYPWMKEKKTSRKNSNSNSQADNAITEFVPENGLPRRLRTAYTNTQLLELEKEFHFNKYLCRPRRIEIAASLDLTERQVKVWFQNRRMKHKRQTLSKTDDEDNKDSLKGDDDHSDSNSNSKKSCQGCELPSDDIPDSTSNSRGHNNNTPSATNNNASAGSLTPNSTLESGISSNLLGSTTVSASNMVSADSSVASSGSLDDDLEEAPIKVKKKDDQHIKKESSVVSTSTQKISQYSGYDTPISMGGGIGSGYRRDSDTSSQHSQATANSSTGPVAGSKRRFQNSNNSSNNNANMSAGMAAENNGPFYPGGYYGKQQQQQQMQQSPQQQLHGQQQQQHHQPQPPPGPPGQDYYGKYDIEFAAAAAAGGSPQHLVHRLQQHQQQAQQQQIHVPNGEYLSPKPDFMSSAQSSPHMKGGSGVGEKLHHGTTNVFPTQTQHGQHIQQPFYNHQAGAAGGGEAMHFQGNHGYNQHSHHTAGSGGAVFGPHNQHQIPNEFDGSGNYYDPKGHVANGAGSGYYDQLGFQQHQQGDFNHHNQQQLHMSHINSPTASALGIHMEGSAPPVAAPGGGVVQHNQMQHQFYGNHHLHPHSHPPQHPGHPQQGGVVDHHYNPHGYNHHGHGSHFGHHQQVLNDNHVGPPMPVDGLLDSEPPPPHVQMPTNAVAANFVNPANVPQTAAMTQAHHNNNFPQTAGPGGNLTGMVENSNSSSDFNFLSNLANDFVPEYYQLS</sequence>
<dbReference type="SMART" id="SM00389">
    <property type="entry name" value="HOX"/>
    <property type="match status" value="1"/>
</dbReference>
<evidence type="ECO:0000256" key="7">
    <source>
        <dbReference type="RuleBase" id="RU000682"/>
    </source>
</evidence>
<gene>
    <name evidence="11" type="primary">LOC101893281</name>
</gene>
<dbReference type="InterPro" id="IPR001827">
    <property type="entry name" value="Homeobox_Antennapedia_CS"/>
</dbReference>
<evidence type="ECO:0000256" key="4">
    <source>
        <dbReference type="ARBA" id="ARBA00023155"/>
    </source>
</evidence>
<feature type="region of interest" description="Disordered" evidence="8">
    <location>
        <begin position="79"/>
        <end position="98"/>
    </location>
</feature>
<feature type="region of interest" description="Disordered" evidence="8">
    <location>
        <begin position="611"/>
        <end position="710"/>
    </location>
</feature>
<name>A0ABM3VFR3_MUSDO</name>
<reference evidence="11" key="1">
    <citation type="submission" date="2025-08" db="UniProtKB">
        <authorList>
            <consortium name="RefSeq"/>
        </authorList>
    </citation>
    <scope>IDENTIFICATION</scope>
    <source>
        <strain evidence="11">Aabys</strain>
        <tissue evidence="11">Whole body</tissue>
    </source>
</reference>
<feature type="compositionally biased region" description="Low complexity" evidence="8">
    <location>
        <begin position="81"/>
        <end position="98"/>
    </location>
</feature>
<feature type="region of interest" description="Disordered" evidence="8">
    <location>
        <begin position="214"/>
        <end position="237"/>
    </location>
</feature>